<dbReference type="InterPro" id="IPR036629">
    <property type="entry name" value="YjbJ_sf"/>
</dbReference>
<dbReference type="SUPFAM" id="SSF69047">
    <property type="entry name" value="Hypothetical protein YjbJ"/>
    <property type="match status" value="1"/>
</dbReference>
<comment type="similarity">
    <text evidence="1">Belongs to the UPF0337 (CsbD) family.</text>
</comment>
<evidence type="ECO:0000313" key="3">
    <source>
        <dbReference type="EMBL" id="MBD2181381.1"/>
    </source>
</evidence>
<feature type="domain" description="CsbD-like" evidence="2">
    <location>
        <begin position="5"/>
        <end position="56"/>
    </location>
</feature>
<keyword evidence="4" id="KW-1185">Reference proteome</keyword>
<evidence type="ECO:0000259" key="2">
    <source>
        <dbReference type="Pfam" id="PF05532"/>
    </source>
</evidence>
<dbReference type="Proteomes" id="UP000641646">
    <property type="component" value="Unassembled WGS sequence"/>
</dbReference>
<proteinExistence type="inferred from homology"/>
<reference evidence="3" key="1">
    <citation type="journal article" date="2015" name="ISME J.">
        <title>Draft Genome Sequence of Streptomyces incarnatus NRRL8089, which Produces the Nucleoside Antibiotic Sinefungin.</title>
        <authorList>
            <person name="Oshima K."/>
            <person name="Hattori M."/>
            <person name="Shimizu H."/>
            <person name="Fukuda K."/>
            <person name="Nemoto M."/>
            <person name="Inagaki K."/>
            <person name="Tamura T."/>
        </authorList>
    </citation>
    <scope>NUCLEOTIDE SEQUENCE</scope>
    <source>
        <strain evidence="3">FACHB-1375</strain>
    </source>
</reference>
<dbReference type="EMBL" id="JACJPW010000019">
    <property type="protein sequence ID" value="MBD2181381.1"/>
    <property type="molecule type" value="Genomic_DNA"/>
</dbReference>
<accession>A0A926VCL2</accession>
<organism evidence="3 4">
    <name type="scientific">Aerosakkonema funiforme FACHB-1375</name>
    <dbReference type="NCBI Taxonomy" id="2949571"/>
    <lineage>
        <taxon>Bacteria</taxon>
        <taxon>Bacillati</taxon>
        <taxon>Cyanobacteriota</taxon>
        <taxon>Cyanophyceae</taxon>
        <taxon>Oscillatoriophycideae</taxon>
        <taxon>Aerosakkonematales</taxon>
        <taxon>Aerosakkonemataceae</taxon>
        <taxon>Aerosakkonema</taxon>
    </lineage>
</organism>
<gene>
    <name evidence="3" type="ORF">H6G03_09720</name>
</gene>
<dbReference type="RefSeq" id="WP_190464146.1">
    <property type="nucleotide sequence ID" value="NZ_JACJPW010000019.1"/>
</dbReference>
<dbReference type="Gene3D" id="1.10.1470.10">
    <property type="entry name" value="YjbJ"/>
    <property type="match status" value="1"/>
</dbReference>
<dbReference type="Pfam" id="PF05532">
    <property type="entry name" value="CsbD"/>
    <property type="match status" value="1"/>
</dbReference>
<comment type="caution">
    <text evidence="3">The sequence shown here is derived from an EMBL/GenBank/DDBJ whole genome shotgun (WGS) entry which is preliminary data.</text>
</comment>
<evidence type="ECO:0000313" key="4">
    <source>
        <dbReference type="Proteomes" id="UP000641646"/>
    </source>
</evidence>
<protein>
    <submittedName>
        <fullName evidence="3">CsbD family protein</fullName>
    </submittedName>
</protein>
<dbReference type="InterPro" id="IPR008462">
    <property type="entry name" value="CsbD"/>
</dbReference>
<evidence type="ECO:0000256" key="1">
    <source>
        <dbReference type="ARBA" id="ARBA00009129"/>
    </source>
</evidence>
<name>A0A926VCL2_9CYAN</name>
<sequence length="62" mass="6861">MSLQDKAKAIAKNIEGKAQEVLGNITDNPKHKAEGKAKQIQAEAMHTVENLKDKAKNFIDKM</sequence>
<dbReference type="AlphaFoldDB" id="A0A926VCL2"/>
<reference evidence="3" key="2">
    <citation type="submission" date="2020-08" db="EMBL/GenBank/DDBJ databases">
        <authorList>
            <person name="Chen M."/>
            <person name="Teng W."/>
            <person name="Zhao L."/>
            <person name="Hu C."/>
            <person name="Zhou Y."/>
            <person name="Han B."/>
            <person name="Song L."/>
            <person name="Shu W."/>
        </authorList>
    </citation>
    <scope>NUCLEOTIDE SEQUENCE</scope>
    <source>
        <strain evidence="3">FACHB-1375</strain>
    </source>
</reference>